<gene>
    <name evidence="7" type="ORF">DSLASN_13640</name>
</gene>
<feature type="transmembrane region" description="Helical" evidence="6">
    <location>
        <begin position="125"/>
        <end position="145"/>
    </location>
</feature>
<feature type="transmembrane region" description="Helical" evidence="6">
    <location>
        <begin position="166"/>
        <end position="191"/>
    </location>
</feature>
<dbReference type="InterPro" id="IPR001204">
    <property type="entry name" value="Phos_transporter"/>
</dbReference>
<dbReference type="RefSeq" id="WP_236892037.1">
    <property type="nucleotide sequence ID" value="NZ_AP024488.1"/>
</dbReference>
<feature type="transmembrane region" description="Helical" evidence="6">
    <location>
        <begin position="40"/>
        <end position="59"/>
    </location>
</feature>
<proteinExistence type="predicted"/>
<feature type="transmembrane region" description="Helical" evidence="6">
    <location>
        <begin position="314"/>
        <end position="335"/>
    </location>
</feature>
<feature type="transmembrane region" description="Helical" evidence="6">
    <location>
        <begin position="241"/>
        <end position="264"/>
    </location>
</feature>
<evidence type="ECO:0000256" key="2">
    <source>
        <dbReference type="ARBA" id="ARBA00022448"/>
    </source>
</evidence>
<evidence type="ECO:0000256" key="6">
    <source>
        <dbReference type="SAM" id="Phobius"/>
    </source>
</evidence>
<dbReference type="Proteomes" id="UP001320148">
    <property type="component" value="Chromosome"/>
</dbReference>
<name>A0ABN6F2N8_9BACT</name>
<evidence type="ECO:0000256" key="5">
    <source>
        <dbReference type="ARBA" id="ARBA00023136"/>
    </source>
</evidence>
<evidence type="ECO:0000256" key="1">
    <source>
        <dbReference type="ARBA" id="ARBA00004141"/>
    </source>
</evidence>
<dbReference type="EMBL" id="AP024488">
    <property type="protein sequence ID" value="BCS95732.1"/>
    <property type="molecule type" value="Genomic_DNA"/>
</dbReference>
<dbReference type="PANTHER" id="PTHR11101:SF80">
    <property type="entry name" value="PHOSPHATE TRANSPORTER"/>
    <property type="match status" value="1"/>
</dbReference>
<dbReference type="PANTHER" id="PTHR11101">
    <property type="entry name" value="PHOSPHATE TRANSPORTER"/>
    <property type="match status" value="1"/>
</dbReference>
<organism evidence="7 8">
    <name type="scientific">Desulfoluna limicola</name>
    <dbReference type="NCBI Taxonomy" id="2810562"/>
    <lineage>
        <taxon>Bacteria</taxon>
        <taxon>Pseudomonadati</taxon>
        <taxon>Thermodesulfobacteriota</taxon>
        <taxon>Desulfobacteria</taxon>
        <taxon>Desulfobacterales</taxon>
        <taxon>Desulfolunaceae</taxon>
        <taxon>Desulfoluna</taxon>
    </lineage>
</organism>
<feature type="transmembrane region" description="Helical" evidence="6">
    <location>
        <begin position="284"/>
        <end position="302"/>
    </location>
</feature>
<protein>
    <submittedName>
        <fullName evidence="7">Anion permease</fullName>
    </submittedName>
</protein>
<evidence type="ECO:0000313" key="8">
    <source>
        <dbReference type="Proteomes" id="UP001320148"/>
    </source>
</evidence>
<evidence type="ECO:0000313" key="7">
    <source>
        <dbReference type="EMBL" id="BCS95732.1"/>
    </source>
</evidence>
<feature type="transmembrane region" description="Helical" evidence="6">
    <location>
        <begin position="211"/>
        <end position="229"/>
    </location>
</feature>
<comment type="subcellular location">
    <subcellularLocation>
        <location evidence="1">Membrane</location>
        <topology evidence="1">Multi-pass membrane protein</topology>
    </subcellularLocation>
</comment>
<evidence type="ECO:0000256" key="4">
    <source>
        <dbReference type="ARBA" id="ARBA00022989"/>
    </source>
</evidence>
<feature type="transmembrane region" description="Helical" evidence="6">
    <location>
        <begin position="71"/>
        <end position="90"/>
    </location>
</feature>
<sequence length="338" mass="35091">MKALFSISSGLYAGWAIGANDTSGILGPAIGSKMLTFRPVAIICAFFMMAGAMFGGTGVTQVASSPALTAGDAFVVALSAALGVTLMTLLRCPVSTVQALTGAVIGWSIASETALNAGNLTTLSLVWVVSPFLSAFLAVCLYKLVAALIKALHVNIFKLDRMIRTGLFLACAFASYQLGANNIPATVGIFLPASPFVDLTLFGNISVSAEHQLLFLGGTAAAFGVFTWGRRMAEATGNGDFRFSSSPLMAMIAVLTQGLVFYLFTSQASGAFFTGHGLPALPMVPLSGYQCLVGAMMGLSFLNKGVTFSWRSAGFLTASWIATPALAFFGSYAALTVL</sequence>
<keyword evidence="8" id="KW-1185">Reference proteome</keyword>
<keyword evidence="4 6" id="KW-1133">Transmembrane helix</keyword>
<evidence type="ECO:0000256" key="3">
    <source>
        <dbReference type="ARBA" id="ARBA00022692"/>
    </source>
</evidence>
<keyword evidence="3 6" id="KW-0812">Transmembrane</keyword>
<dbReference type="Pfam" id="PF01384">
    <property type="entry name" value="PHO4"/>
    <property type="match status" value="1"/>
</dbReference>
<reference evidence="7 8" key="1">
    <citation type="submission" date="2021-02" db="EMBL/GenBank/DDBJ databases">
        <title>Complete genome of Desulfoluna sp. strain ASN36.</title>
        <authorList>
            <person name="Takahashi A."/>
            <person name="Kojima H."/>
            <person name="Fukui M."/>
        </authorList>
    </citation>
    <scope>NUCLEOTIDE SEQUENCE [LARGE SCALE GENOMIC DNA]</scope>
    <source>
        <strain evidence="7 8">ASN36</strain>
    </source>
</reference>
<accession>A0ABN6F2N8</accession>
<keyword evidence="5 6" id="KW-0472">Membrane</keyword>
<keyword evidence="2" id="KW-0813">Transport</keyword>